<evidence type="ECO:0000256" key="1">
    <source>
        <dbReference type="ARBA" id="ARBA00022723"/>
    </source>
</evidence>
<name>S3DXE9_GLAL2</name>
<organism evidence="9 10">
    <name type="scientific">Glarea lozoyensis (strain ATCC 20868 / MF5171)</name>
    <dbReference type="NCBI Taxonomy" id="1116229"/>
    <lineage>
        <taxon>Eukaryota</taxon>
        <taxon>Fungi</taxon>
        <taxon>Dikarya</taxon>
        <taxon>Ascomycota</taxon>
        <taxon>Pezizomycotina</taxon>
        <taxon>Leotiomycetes</taxon>
        <taxon>Helotiales</taxon>
        <taxon>Helotiaceae</taxon>
        <taxon>Glarea</taxon>
    </lineage>
</organism>
<dbReference type="InterPro" id="IPR036864">
    <property type="entry name" value="Zn2-C6_fun-type_DNA-bd_sf"/>
</dbReference>
<dbReference type="PANTHER" id="PTHR31944:SF131">
    <property type="entry name" value="HEME-RESPONSIVE ZINC FINGER TRANSCRIPTION FACTOR HAP1"/>
    <property type="match status" value="1"/>
</dbReference>
<dbReference type="EMBL" id="KE145363">
    <property type="protein sequence ID" value="EPE31043.1"/>
    <property type="molecule type" value="Genomic_DNA"/>
</dbReference>
<keyword evidence="5" id="KW-0804">Transcription</keyword>
<dbReference type="InterPro" id="IPR051430">
    <property type="entry name" value="Fungal_TF_Env_Response"/>
</dbReference>
<evidence type="ECO:0000313" key="10">
    <source>
        <dbReference type="Proteomes" id="UP000016922"/>
    </source>
</evidence>
<dbReference type="KEGG" id="glz:GLAREA_04010"/>
<protein>
    <submittedName>
        <fullName evidence="9">Zn2/Cys6 DNA-binding protein</fullName>
    </submittedName>
</protein>
<dbReference type="InterPro" id="IPR007219">
    <property type="entry name" value="XnlR_reg_dom"/>
</dbReference>
<dbReference type="RefSeq" id="XP_008082454.1">
    <property type="nucleotide sequence ID" value="XM_008084263.1"/>
</dbReference>
<keyword evidence="1" id="KW-0479">Metal-binding</keyword>
<evidence type="ECO:0000256" key="2">
    <source>
        <dbReference type="ARBA" id="ARBA00022833"/>
    </source>
</evidence>
<dbReference type="CDD" id="cd00067">
    <property type="entry name" value="GAL4"/>
    <property type="match status" value="1"/>
</dbReference>
<dbReference type="Gene3D" id="4.10.240.10">
    <property type="entry name" value="Zn(2)-C6 fungal-type DNA-binding domain"/>
    <property type="match status" value="1"/>
</dbReference>
<dbReference type="SMART" id="SM00066">
    <property type="entry name" value="GAL4"/>
    <property type="match status" value="1"/>
</dbReference>
<feature type="region of interest" description="Disordered" evidence="7">
    <location>
        <begin position="1"/>
        <end position="23"/>
    </location>
</feature>
<keyword evidence="10" id="KW-1185">Reference proteome</keyword>
<dbReference type="OrthoDB" id="5414787at2759"/>
<dbReference type="PROSITE" id="PS00463">
    <property type="entry name" value="ZN2_CY6_FUNGAL_1"/>
    <property type="match status" value="1"/>
</dbReference>
<evidence type="ECO:0000313" key="9">
    <source>
        <dbReference type="EMBL" id="EPE31043.1"/>
    </source>
</evidence>
<feature type="domain" description="Zn(2)-C6 fungal-type" evidence="8">
    <location>
        <begin position="24"/>
        <end position="55"/>
    </location>
</feature>
<evidence type="ECO:0000256" key="3">
    <source>
        <dbReference type="ARBA" id="ARBA00023015"/>
    </source>
</evidence>
<dbReference type="InterPro" id="IPR001138">
    <property type="entry name" value="Zn2Cys6_DnaBD"/>
</dbReference>
<dbReference type="Pfam" id="PF04082">
    <property type="entry name" value="Fungal_trans"/>
    <property type="match status" value="1"/>
</dbReference>
<dbReference type="OMA" id="RTCKYAM"/>
<dbReference type="PROSITE" id="PS50048">
    <property type="entry name" value="ZN2_CY6_FUNGAL_2"/>
    <property type="match status" value="1"/>
</dbReference>
<dbReference type="AlphaFoldDB" id="S3DXE9"/>
<keyword evidence="4 9" id="KW-0238">DNA-binding</keyword>
<keyword evidence="3" id="KW-0805">Transcription regulation</keyword>
<dbReference type="CDD" id="cd12148">
    <property type="entry name" value="fungal_TF_MHR"/>
    <property type="match status" value="1"/>
</dbReference>
<evidence type="ECO:0000256" key="6">
    <source>
        <dbReference type="ARBA" id="ARBA00023242"/>
    </source>
</evidence>
<dbReference type="SMART" id="SM00906">
    <property type="entry name" value="Fungal_trans"/>
    <property type="match status" value="1"/>
</dbReference>
<evidence type="ECO:0000256" key="7">
    <source>
        <dbReference type="SAM" id="MobiDB-lite"/>
    </source>
</evidence>
<sequence>MSSPPATSPKTAESKSKRARPTKSCLECRRKKLKCDRTQPCMQCKKLGREALCTYAFGPGTPAGEGAENGERMVKRPRVEVSNLASWGNGEQVIPSQVRSNEHLTQDPLAVRERTVAGERKSPAPSGKVYIQGSRSKYVGLGNQRALLDHFADEKSFLYASFRDSEVAATMTEISKYHSILNPKIRSVGQYSLSEAMFSQMLQALPDNSTINSLARKYTSNLENVLRVVHIPEYTKVCWEITIMRQNPTSRRPAHISEATLAQLLATLTISSRLSDTSEAGVQQLPEALISQYLELVKCWLEGLKGKQRITLPVIRVETLLLIANMYKMKPLPQLWKDSGSLVRVGMVMGLHRDPESIVGMSLFEKEQRRKIWQTIVELDLQFSLAIGLPPAIQSTDFSLKPLLNIDDEDLTEGMIEYPNPQPQSIWTDALPQIILASSLNERLDTANILARNIDIDNDAEDILSRAKSLEQNHQALQGTLPPRTKPRHTLFSNILLDVFIRRYSLALYRTVTLSEQGSNFLETRKGNLRGCVAILSHLDALDPAVADLDTIKSKNYLNVFHILCKNDINQAALLLCYEIRSFRTPGREQSSIHDESTPWTKHSLTRIVENTLNGYLQRIGEFGSDLKVILPLSIVLHSVRSDGTSEGQRRLMIQGIERVLLACRKAVPDARVSWDYSPHPSNAHTPNSQMLSTPSMQETTNNVGSHLMPQHYADGSLPLDDMSVDSLQFQKFDFGLLDWDFGQSWS</sequence>
<evidence type="ECO:0000256" key="4">
    <source>
        <dbReference type="ARBA" id="ARBA00023125"/>
    </source>
</evidence>
<dbReference type="Proteomes" id="UP000016922">
    <property type="component" value="Unassembled WGS sequence"/>
</dbReference>
<proteinExistence type="predicted"/>
<accession>S3DXE9</accession>
<feature type="region of interest" description="Disordered" evidence="7">
    <location>
        <begin position="678"/>
        <end position="708"/>
    </location>
</feature>
<keyword evidence="6" id="KW-0539">Nucleus</keyword>
<feature type="compositionally biased region" description="Polar residues" evidence="7">
    <location>
        <begin position="680"/>
        <end position="705"/>
    </location>
</feature>
<evidence type="ECO:0000256" key="5">
    <source>
        <dbReference type="ARBA" id="ARBA00023163"/>
    </source>
</evidence>
<keyword evidence="2" id="KW-0862">Zinc</keyword>
<dbReference type="HOGENOM" id="CLU_007091_0_2_1"/>
<dbReference type="GO" id="GO:0006351">
    <property type="term" value="P:DNA-templated transcription"/>
    <property type="evidence" value="ECO:0007669"/>
    <property type="project" value="InterPro"/>
</dbReference>
<evidence type="ECO:0000259" key="8">
    <source>
        <dbReference type="PROSITE" id="PS50048"/>
    </source>
</evidence>
<dbReference type="GO" id="GO:0005634">
    <property type="term" value="C:nucleus"/>
    <property type="evidence" value="ECO:0007669"/>
    <property type="project" value="TreeGrafter"/>
</dbReference>
<dbReference type="Pfam" id="PF00172">
    <property type="entry name" value="Zn_clus"/>
    <property type="match status" value="1"/>
</dbReference>
<dbReference type="GO" id="GO:0001228">
    <property type="term" value="F:DNA-binding transcription activator activity, RNA polymerase II-specific"/>
    <property type="evidence" value="ECO:0007669"/>
    <property type="project" value="TreeGrafter"/>
</dbReference>
<dbReference type="eggNOG" id="ENOG502RJ72">
    <property type="taxonomic scope" value="Eukaryota"/>
</dbReference>
<dbReference type="SUPFAM" id="SSF57701">
    <property type="entry name" value="Zn2/Cys6 DNA-binding domain"/>
    <property type="match status" value="1"/>
</dbReference>
<feature type="compositionally biased region" description="Polar residues" evidence="7">
    <location>
        <begin position="1"/>
        <end position="11"/>
    </location>
</feature>
<dbReference type="GO" id="GO:0008270">
    <property type="term" value="F:zinc ion binding"/>
    <property type="evidence" value="ECO:0007669"/>
    <property type="project" value="InterPro"/>
</dbReference>
<dbReference type="PANTHER" id="PTHR31944">
    <property type="entry name" value="HEME-RESPONSIVE ZINC FINGER TRANSCRIPTION FACTOR HAP1"/>
    <property type="match status" value="1"/>
</dbReference>
<dbReference type="GO" id="GO:0000978">
    <property type="term" value="F:RNA polymerase II cis-regulatory region sequence-specific DNA binding"/>
    <property type="evidence" value="ECO:0007669"/>
    <property type="project" value="TreeGrafter"/>
</dbReference>
<dbReference type="GeneID" id="19463065"/>
<gene>
    <name evidence="9" type="ORF">GLAREA_04010</name>
</gene>
<reference evidence="9 10" key="1">
    <citation type="journal article" date="2013" name="BMC Genomics">
        <title>Genomics-driven discovery of the pneumocandin biosynthetic gene cluster in the fungus Glarea lozoyensis.</title>
        <authorList>
            <person name="Chen L."/>
            <person name="Yue Q."/>
            <person name="Zhang X."/>
            <person name="Xiang M."/>
            <person name="Wang C."/>
            <person name="Li S."/>
            <person name="Che Y."/>
            <person name="Ortiz-Lopez F.J."/>
            <person name="Bills G.F."/>
            <person name="Liu X."/>
            <person name="An Z."/>
        </authorList>
    </citation>
    <scope>NUCLEOTIDE SEQUENCE [LARGE SCALE GENOMIC DNA]</scope>
    <source>
        <strain evidence="10">ATCC 20868 / MF5171</strain>
    </source>
</reference>